<dbReference type="Proteomes" id="UP000291343">
    <property type="component" value="Unassembled WGS sequence"/>
</dbReference>
<feature type="region of interest" description="Disordered" evidence="1">
    <location>
        <begin position="1"/>
        <end position="163"/>
    </location>
</feature>
<evidence type="ECO:0000313" key="3">
    <source>
        <dbReference type="Proteomes" id="UP000291343"/>
    </source>
</evidence>
<feature type="compositionally biased region" description="Polar residues" evidence="1">
    <location>
        <begin position="74"/>
        <end position="87"/>
    </location>
</feature>
<protein>
    <submittedName>
        <fullName evidence="2">Uncharacterized protein</fullName>
    </submittedName>
</protein>
<organism evidence="2 3">
    <name type="scientific">Laodelphax striatellus</name>
    <name type="common">Small brown planthopper</name>
    <name type="synonym">Delphax striatella</name>
    <dbReference type="NCBI Taxonomy" id="195883"/>
    <lineage>
        <taxon>Eukaryota</taxon>
        <taxon>Metazoa</taxon>
        <taxon>Ecdysozoa</taxon>
        <taxon>Arthropoda</taxon>
        <taxon>Hexapoda</taxon>
        <taxon>Insecta</taxon>
        <taxon>Pterygota</taxon>
        <taxon>Neoptera</taxon>
        <taxon>Paraneoptera</taxon>
        <taxon>Hemiptera</taxon>
        <taxon>Auchenorrhyncha</taxon>
        <taxon>Fulgoroidea</taxon>
        <taxon>Delphacidae</taxon>
        <taxon>Criomorphinae</taxon>
        <taxon>Laodelphax</taxon>
    </lineage>
</organism>
<accession>A0A482WGE1</accession>
<evidence type="ECO:0000256" key="1">
    <source>
        <dbReference type="SAM" id="MobiDB-lite"/>
    </source>
</evidence>
<dbReference type="EMBL" id="QKKF02037264">
    <property type="protein sequence ID" value="RZF32410.1"/>
    <property type="molecule type" value="Genomic_DNA"/>
</dbReference>
<feature type="compositionally biased region" description="Polar residues" evidence="1">
    <location>
        <begin position="120"/>
        <end position="141"/>
    </location>
</feature>
<proteinExistence type="predicted"/>
<feature type="compositionally biased region" description="Polar residues" evidence="1">
    <location>
        <begin position="37"/>
        <end position="59"/>
    </location>
</feature>
<reference evidence="2 3" key="1">
    <citation type="journal article" date="2017" name="Gigascience">
        <title>Genome sequence of the small brown planthopper, Laodelphax striatellus.</title>
        <authorList>
            <person name="Zhu J."/>
            <person name="Jiang F."/>
            <person name="Wang X."/>
            <person name="Yang P."/>
            <person name="Bao Y."/>
            <person name="Zhao W."/>
            <person name="Wang W."/>
            <person name="Lu H."/>
            <person name="Wang Q."/>
            <person name="Cui N."/>
            <person name="Li J."/>
            <person name="Chen X."/>
            <person name="Luo L."/>
            <person name="Yu J."/>
            <person name="Kang L."/>
            <person name="Cui F."/>
        </authorList>
    </citation>
    <scope>NUCLEOTIDE SEQUENCE [LARGE SCALE GENOMIC DNA]</scope>
    <source>
        <strain evidence="2">Lst14</strain>
    </source>
</reference>
<dbReference type="InParanoid" id="A0A482WGE1"/>
<feature type="compositionally biased region" description="Polar residues" evidence="1">
    <location>
        <begin position="100"/>
        <end position="114"/>
    </location>
</feature>
<gene>
    <name evidence="2" type="ORF">LSTR_LSTR001874</name>
</gene>
<comment type="caution">
    <text evidence="2">The sequence shown here is derived from an EMBL/GenBank/DDBJ whole genome shotgun (WGS) entry which is preliminary data.</text>
</comment>
<sequence length="163" mass="17458">MKKPVTKKSNGVMKANVPSQSTDQNSKIAGGNEAVISAQSTLSANPLNCSQRETSTLKPTRSHNDFGLSDLSLGPSSESGSIRNHLNSEPRPYCGRLNDQIWSRSTVLSPSRLNMDTVDSPFTTSASPPRSQRSLNESSGRGSIAAEPESVCSERLRQNHSGS</sequence>
<evidence type="ECO:0000313" key="2">
    <source>
        <dbReference type="EMBL" id="RZF32410.1"/>
    </source>
</evidence>
<name>A0A482WGE1_LAOST</name>
<keyword evidence="3" id="KW-1185">Reference proteome</keyword>
<dbReference type="AlphaFoldDB" id="A0A482WGE1"/>
<feature type="compositionally biased region" description="Polar residues" evidence="1">
    <location>
        <begin position="17"/>
        <end position="27"/>
    </location>
</feature>